<sequence length="355" mass="41327">MPFTEANKDELGLPLKELTSFEESVERATLGQTQAFIEADLMEALELNSSLKLVNGKYRTWRASTAAVNAFAARYYLSLRDYEKAQTYAEKALSEHDLLRDYNTGMRYSDIISQVTIFNPDATTVTLEYPYTHDNQTDPTDMLEWEESYFLRYLNNPFWYYIPSQDLLDLYDHTYDLRYKYHMVEHYSYDRGATNPPYDHPGYIFFFKDKILNGPSVPEMLLIKAECQIRQGSWQQGIQTANQLRAVRMDVNAPANVINLSAATQAEALTKVLEERRREMPFTMRWYDVRRYNNNSEASDDVVMTRTFYPYNANAVLGNETPVTYELEKNSRRFANPIPNTDILSSNGVIKQNEY</sequence>
<keyword evidence="3" id="KW-0732">Signal</keyword>
<dbReference type="Gene3D" id="1.25.40.390">
    <property type="match status" value="1"/>
</dbReference>
<evidence type="ECO:0000256" key="5">
    <source>
        <dbReference type="ARBA" id="ARBA00023237"/>
    </source>
</evidence>
<dbReference type="SUPFAM" id="SSF48452">
    <property type="entry name" value="TPR-like"/>
    <property type="match status" value="1"/>
</dbReference>
<evidence type="ECO:0000256" key="2">
    <source>
        <dbReference type="ARBA" id="ARBA00006275"/>
    </source>
</evidence>
<dbReference type="EMBL" id="CP094326">
    <property type="protein sequence ID" value="UNY98566.1"/>
    <property type="molecule type" value="Genomic_DNA"/>
</dbReference>
<protein>
    <submittedName>
        <fullName evidence="7">RagB/SusD family nutrient uptake outer membrane protein</fullName>
    </submittedName>
</protein>
<organism evidence="7 8">
    <name type="scientific">Zhouia spongiae</name>
    <dbReference type="NCBI Taxonomy" id="2202721"/>
    <lineage>
        <taxon>Bacteria</taxon>
        <taxon>Pseudomonadati</taxon>
        <taxon>Bacteroidota</taxon>
        <taxon>Flavobacteriia</taxon>
        <taxon>Flavobacteriales</taxon>
        <taxon>Flavobacteriaceae</taxon>
        <taxon>Zhouia</taxon>
    </lineage>
</organism>
<comment type="similarity">
    <text evidence="2">Belongs to the SusD family.</text>
</comment>
<accession>A0ABY3YL51</accession>
<evidence type="ECO:0000256" key="3">
    <source>
        <dbReference type="ARBA" id="ARBA00022729"/>
    </source>
</evidence>
<dbReference type="Proteomes" id="UP000829476">
    <property type="component" value="Chromosome"/>
</dbReference>
<gene>
    <name evidence="7" type="ORF">MQE36_15980</name>
</gene>
<evidence type="ECO:0000256" key="4">
    <source>
        <dbReference type="ARBA" id="ARBA00023136"/>
    </source>
</evidence>
<dbReference type="InterPro" id="IPR012944">
    <property type="entry name" value="SusD_RagB_dom"/>
</dbReference>
<evidence type="ECO:0000313" key="8">
    <source>
        <dbReference type="Proteomes" id="UP000829476"/>
    </source>
</evidence>
<evidence type="ECO:0000259" key="6">
    <source>
        <dbReference type="Pfam" id="PF07980"/>
    </source>
</evidence>
<keyword evidence="8" id="KW-1185">Reference proteome</keyword>
<feature type="domain" description="RagB/SusD" evidence="6">
    <location>
        <begin position="219"/>
        <end position="354"/>
    </location>
</feature>
<dbReference type="Pfam" id="PF07980">
    <property type="entry name" value="SusD_RagB"/>
    <property type="match status" value="1"/>
</dbReference>
<evidence type="ECO:0000256" key="1">
    <source>
        <dbReference type="ARBA" id="ARBA00004442"/>
    </source>
</evidence>
<evidence type="ECO:0000313" key="7">
    <source>
        <dbReference type="EMBL" id="UNY98566.1"/>
    </source>
</evidence>
<name>A0ABY3YL51_9FLAO</name>
<dbReference type="InterPro" id="IPR011990">
    <property type="entry name" value="TPR-like_helical_dom_sf"/>
</dbReference>
<reference evidence="7 8" key="1">
    <citation type="journal article" date="2018" name="Int. J. Syst. Evol. Microbiol.">
        <title>Zhouia spongiae sp. nov., isolated from a marine sponge.</title>
        <authorList>
            <person name="Zhuang L."/>
            <person name="Lin B."/>
            <person name="Qin F."/>
            <person name="Luo L."/>
        </authorList>
    </citation>
    <scope>NUCLEOTIDE SEQUENCE [LARGE SCALE GENOMIC DNA]</scope>
    <source>
        <strain evidence="7 8">HN-Y44</strain>
    </source>
</reference>
<keyword evidence="4" id="KW-0472">Membrane</keyword>
<comment type="subcellular location">
    <subcellularLocation>
        <location evidence="1">Cell outer membrane</location>
    </subcellularLocation>
</comment>
<proteinExistence type="inferred from homology"/>
<keyword evidence="5" id="KW-0998">Cell outer membrane</keyword>